<name>A0A0G0KGT1_9BACT</name>
<dbReference type="Gene3D" id="2.60.40.10">
    <property type="entry name" value="Immunoglobulins"/>
    <property type="match status" value="1"/>
</dbReference>
<sequence>MNKEKLLLITGAVLIGIIVSASTFFIYQYSKRINEADIKKITIKGSDENENQASISLEVNEPMDEGVFDERVIKVIGKTSPNSTIVVVTEENEEGGVSAGNGSFSMDITLSDGENIIEVVAIAPNGEFIRERRIVTYTKEDF</sequence>
<protein>
    <recommendedName>
        <fullName evidence="3">Bacterial Ig-like domain-containing protein</fullName>
    </recommendedName>
</protein>
<evidence type="ECO:0000313" key="2">
    <source>
        <dbReference type="Proteomes" id="UP000034181"/>
    </source>
</evidence>
<proteinExistence type="predicted"/>
<evidence type="ECO:0008006" key="3">
    <source>
        <dbReference type="Google" id="ProtNLM"/>
    </source>
</evidence>
<gene>
    <name evidence="1" type="ORF">US96_C0028G0014</name>
</gene>
<evidence type="ECO:0000313" key="1">
    <source>
        <dbReference type="EMBL" id="KKQ74690.1"/>
    </source>
</evidence>
<comment type="caution">
    <text evidence="1">The sequence shown here is derived from an EMBL/GenBank/DDBJ whole genome shotgun (WGS) entry which is preliminary data.</text>
</comment>
<dbReference type="InterPro" id="IPR013783">
    <property type="entry name" value="Ig-like_fold"/>
</dbReference>
<dbReference type="AlphaFoldDB" id="A0A0G0KGT1"/>
<reference evidence="1 2" key="1">
    <citation type="journal article" date="2015" name="Nature">
        <title>rRNA introns, odd ribosomes, and small enigmatic genomes across a large radiation of phyla.</title>
        <authorList>
            <person name="Brown C.T."/>
            <person name="Hug L.A."/>
            <person name="Thomas B.C."/>
            <person name="Sharon I."/>
            <person name="Castelle C.J."/>
            <person name="Singh A."/>
            <person name="Wilkins M.J."/>
            <person name="Williams K.H."/>
            <person name="Banfield J.F."/>
        </authorList>
    </citation>
    <scope>NUCLEOTIDE SEQUENCE [LARGE SCALE GENOMIC DNA]</scope>
</reference>
<accession>A0A0G0KGT1</accession>
<organism evidence="1 2">
    <name type="scientific">Candidatus Woesebacteria bacterium GW2011_GWB1_38_5b</name>
    <dbReference type="NCBI Taxonomy" id="1618569"/>
    <lineage>
        <taxon>Bacteria</taxon>
        <taxon>Candidatus Woeseibacteriota</taxon>
    </lineage>
</organism>
<dbReference type="Proteomes" id="UP000034181">
    <property type="component" value="Unassembled WGS sequence"/>
</dbReference>
<dbReference type="EMBL" id="LBUZ01000028">
    <property type="protein sequence ID" value="KKQ74690.1"/>
    <property type="molecule type" value="Genomic_DNA"/>
</dbReference>